<dbReference type="GO" id="GO:0005634">
    <property type="term" value="C:nucleus"/>
    <property type="evidence" value="ECO:0007669"/>
    <property type="project" value="UniProtKB-SubCell"/>
</dbReference>
<evidence type="ECO:0000256" key="5">
    <source>
        <dbReference type="ARBA" id="ARBA00020264"/>
    </source>
</evidence>
<comment type="subcellular location">
    <subcellularLocation>
        <location evidence="2">Cytoplasm</location>
    </subcellularLocation>
    <subcellularLocation>
        <location evidence="1">Nucleus</location>
    </subcellularLocation>
</comment>
<dbReference type="AlphaFoldDB" id="A0AAN7BVJ6"/>
<dbReference type="Pfam" id="PF10483">
    <property type="entry name" value="Elong_Iki1"/>
    <property type="match status" value="1"/>
</dbReference>
<dbReference type="InterPro" id="IPR019519">
    <property type="entry name" value="Elp5"/>
</dbReference>
<feature type="compositionally biased region" description="Acidic residues" evidence="9">
    <location>
        <begin position="334"/>
        <end position="346"/>
    </location>
</feature>
<dbReference type="InterPro" id="IPR027417">
    <property type="entry name" value="P-loop_NTPase"/>
</dbReference>
<evidence type="ECO:0000256" key="3">
    <source>
        <dbReference type="ARBA" id="ARBA00005043"/>
    </source>
</evidence>
<evidence type="ECO:0000256" key="1">
    <source>
        <dbReference type="ARBA" id="ARBA00004123"/>
    </source>
</evidence>
<evidence type="ECO:0000256" key="7">
    <source>
        <dbReference type="ARBA" id="ARBA00022694"/>
    </source>
</evidence>
<comment type="pathway">
    <text evidence="3">tRNA modification; 5-methoxycarbonylmethyl-2-thiouridine-tRNA biosynthesis.</text>
</comment>
<dbReference type="PANTHER" id="PTHR15641:SF1">
    <property type="entry name" value="ELONGATOR COMPLEX PROTEIN 5"/>
    <property type="match status" value="1"/>
</dbReference>
<dbReference type="Proteomes" id="UP001301958">
    <property type="component" value="Unassembled WGS sequence"/>
</dbReference>
<accession>A0AAN7BVJ6</accession>
<evidence type="ECO:0000313" key="11">
    <source>
        <dbReference type="Proteomes" id="UP001301958"/>
    </source>
</evidence>
<keyword evidence="8" id="KW-0539">Nucleus</keyword>
<protein>
    <recommendedName>
        <fullName evidence="5">Elongator complex protein 5</fullName>
    </recommendedName>
</protein>
<keyword evidence="7" id="KW-0819">tRNA processing</keyword>
<evidence type="ECO:0000313" key="10">
    <source>
        <dbReference type="EMBL" id="KAK4230355.1"/>
    </source>
</evidence>
<evidence type="ECO:0000256" key="4">
    <source>
        <dbReference type="ARBA" id="ARBA00009567"/>
    </source>
</evidence>
<proteinExistence type="inferred from homology"/>
<dbReference type="GO" id="GO:0033588">
    <property type="term" value="C:elongator holoenzyme complex"/>
    <property type="evidence" value="ECO:0007669"/>
    <property type="project" value="InterPro"/>
</dbReference>
<comment type="similarity">
    <text evidence="4">Belongs to the ELP5 family.</text>
</comment>
<dbReference type="EMBL" id="MU865299">
    <property type="protein sequence ID" value="KAK4230355.1"/>
    <property type="molecule type" value="Genomic_DNA"/>
</dbReference>
<feature type="region of interest" description="Disordered" evidence="9">
    <location>
        <begin position="326"/>
        <end position="346"/>
    </location>
</feature>
<dbReference type="GO" id="GO:0002098">
    <property type="term" value="P:tRNA wobble uridine modification"/>
    <property type="evidence" value="ECO:0007669"/>
    <property type="project" value="InterPro"/>
</dbReference>
<gene>
    <name evidence="10" type="ORF">QBC38DRAFT_40293</name>
</gene>
<keyword evidence="11" id="KW-1185">Reference proteome</keyword>
<reference evidence="10" key="2">
    <citation type="submission" date="2023-05" db="EMBL/GenBank/DDBJ databases">
        <authorList>
            <consortium name="Lawrence Berkeley National Laboratory"/>
            <person name="Steindorff A."/>
            <person name="Hensen N."/>
            <person name="Bonometti L."/>
            <person name="Westerberg I."/>
            <person name="Brannstrom I.O."/>
            <person name="Guillou S."/>
            <person name="Cros-Aarteil S."/>
            <person name="Calhoun S."/>
            <person name="Haridas S."/>
            <person name="Kuo A."/>
            <person name="Mondo S."/>
            <person name="Pangilinan J."/>
            <person name="Riley R."/>
            <person name="Labutti K."/>
            <person name="Andreopoulos B."/>
            <person name="Lipzen A."/>
            <person name="Chen C."/>
            <person name="Yanf M."/>
            <person name="Daum C."/>
            <person name="Ng V."/>
            <person name="Clum A."/>
            <person name="Ohm R."/>
            <person name="Martin F."/>
            <person name="Silar P."/>
            <person name="Natvig D."/>
            <person name="Lalanne C."/>
            <person name="Gautier V."/>
            <person name="Ament-Velasquez S.L."/>
            <person name="Kruys A."/>
            <person name="Hutchinson M.I."/>
            <person name="Powell A.J."/>
            <person name="Barry K."/>
            <person name="Miller A.N."/>
            <person name="Grigoriev I.V."/>
            <person name="Debuchy R."/>
            <person name="Gladieux P."/>
            <person name="Thoren M.H."/>
            <person name="Johannesson H."/>
        </authorList>
    </citation>
    <scope>NUCLEOTIDE SEQUENCE</scope>
    <source>
        <strain evidence="10">CBS 990.96</strain>
    </source>
</reference>
<evidence type="ECO:0000256" key="9">
    <source>
        <dbReference type="SAM" id="MobiDB-lite"/>
    </source>
</evidence>
<name>A0AAN7BVJ6_9PEZI</name>
<sequence>MAPSAQAHHRSHSLLLLQKLLNLRDTASPLTFILDTLEQPAKPLLQEFTTRAKISKAKIVLVSFSTVHKPPQVDIFIKARKFPKLKDLAIEIASHVAPPSSTTASNNPPTQQKNLIIIDNINNLINHSSPSEIRYLPTFFQYIIPPSTTSLIAVYHTDIPYIHAHSQSPYSPQPLTVLTHIATAILKVSNLWQAAETKQYLDKSKVPPQYGLNEGIPGIAFGLRPEKMDPRLRGGIVVDMELRRKSGRIVQEKFVVYCGEEGKAQLGRLMLMSDHPVFAPATAEPEEENEMEASFNLGLTEKQRRDREGVVLPYFDAQTEVGGGEGGRILYDIGSEDDFDEEEDEI</sequence>
<evidence type="ECO:0000256" key="2">
    <source>
        <dbReference type="ARBA" id="ARBA00004496"/>
    </source>
</evidence>
<evidence type="ECO:0000256" key="6">
    <source>
        <dbReference type="ARBA" id="ARBA00022490"/>
    </source>
</evidence>
<reference evidence="10" key="1">
    <citation type="journal article" date="2023" name="Mol. Phylogenet. Evol.">
        <title>Genome-scale phylogeny and comparative genomics of the fungal order Sordariales.</title>
        <authorList>
            <person name="Hensen N."/>
            <person name="Bonometti L."/>
            <person name="Westerberg I."/>
            <person name="Brannstrom I.O."/>
            <person name="Guillou S."/>
            <person name="Cros-Aarteil S."/>
            <person name="Calhoun S."/>
            <person name="Haridas S."/>
            <person name="Kuo A."/>
            <person name="Mondo S."/>
            <person name="Pangilinan J."/>
            <person name="Riley R."/>
            <person name="LaButti K."/>
            <person name="Andreopoulos B."/>
            <person name="Lipzen A."/>
            <person name="Chen C."/>
            <person name="Yan M."/>
            <person name="Daum C."/>
            <person name="Ng V."/>
            <person name="Clum A."/>
            <person name="Steindorff A."/>
            <person name="Ohm R.A."/>
            <person name="Martin F."/>
            <person name="Silar P."/>
            <person name="Natvig D.O."/>
            <person name="Lalanne C."/>
            <person name="Gautier V."/>
            <person name="Ament-Velasquez S.L."/>
            <person name="Kruys A."/>
            <person name="Hutchinson M.I."/>
            <person name="Powell A.J."/>
            <person name="Barry K."/>
            <person name="Miller A.N."/>
            <person name="Grigoriev I.V."/>
            <person name="Debuchy R."/>
            <person name="Gladieux P."/>
            <person name="Hiltunen Thoren M."/>
            <person name="Johannesson H."/>
        </authorList>
    </citation>
    <scope>NUCLEOTIDE SEQUENCE</scope>
    <source>
        <strain evidence="10">CBS 990.96</strain>
    </source>
</reference>
<dbReference type="GO" id="GO:0005829">
    <property type="term" value="C:cytosol"/>
    <property type="evidence" value="ECO:0007669"/>
    <property type="project" value="TreeGrafter"/>
</dbReference>
<dbReference type="GO" id="GO:0000049">
    <property type="term" value="F:tRNA binding"/>
    <property type="evidence" value="ECO:0007669"/>
    <property type="project" value="TreeGrafter"/>
</dbReference>
<comment type="caution">
    <text evidence="10">The sequence shown here is derived from an EMBL/GenBank/DDBJ whole genome shotgun (WGS) entry which is preliminary data.</text>
</comment>
<keyword evidence="6" id="KW-0963">Cytoplasm</keyword>
<organism evidence="10 11">
    <name type="scientific">Podospora fimiseda</name>
    <dbReference type="NCBI Taxonomy" id="252190"/>
    <lineage>
        <taxon>Eukaryota</taxon>
        <taxon>Fungi</taxon>
        <taxon>Dikarya</taxon>
        <taxon>Ascomycota</taxon>
        <taxon>Pezizomycotina</taxon>
        <taxon>Sordariomycetes</taxon>
        <taxon>Sordariomycetidae</taxon>
        <taxon>Sordariales</taxon>
        <taxon>Podosporaceae</taxon>
        <taxon>Podospora</taxon>
    </lineage>
</organism>
<dbReference type="CDD" id="cd19496">
    <property type="entry name" value="Elp5"/>
    <property type="match status" value="1"/>
</dbReference>
<dbReference type="PANTHER" id="PTHR15641">
    <property type="entry name" value="ELONGATOR COMPLEX PROTEIN 5"/>
    <property type="match status" value="1"/>
</dbReference>
<dbReference type="Gene3D" id="3.40.50.300">
    <property type="entry name" value="P-loop containing nucleotide triphosphate hydrolases"/>
    <property type="match status" value="1"/>
</dbReference>
<evidence type="ECO:0000256" key="8">
    <source>
        <dbReference type="ARBA" id="ARBA00023242"/>
    </source>
</evidence>